<keyword evidence="1" id="KW-0732">Signal</keyword>
<dbReference type="Gene3D" id="3.40.50.1110">
    <property type="entry name" value="SGNH hydrolase"/>
    <property type="match status" value="2"/>
</dbReference>
<dbReference type="eggNOG" id="COG2755">
    <property type="taxonomic scope" value="Bacteria"/>
</dbReference>
<dbReference type="AlphaFoldDB" id="A0A077EMN8"/>
<dbReference type="RefSeq" id="WP_024563917.1">
    <property type="nucleotide sequence ID" value="NZ_CP007547.1"/>
</dbReference>
<evidence type="ECO:0000313" key="2">
    <source>
        <dbReference type="EMBL" id="AIL47728.1"/>
    </source>
</evidence>
<accession>A0A077EMN8</accession>
<dbReference type="STRING" id="1338011.BD94_3953"/>
<sequence>MKKYILTSLSVASFLALSSCKTDFDQNVSSIKPTNGDADFSNYVSLGNSLTSGYRDNALYLDGQKESYPSIIAAQMKLAGGGEFKQPLMPNNTGGFIGIPGFSGKLELKVVDGALTPVPSAPGAALDNVAAGRPYNNMGVPGAKVAHLLAPGYGNPGGLTAKTANPYFVRFASSATTSVIADFISQKPTFFSLWIGNNDALLYALAGADDTKESLTPPDMFKTYYNTLVAQIASTKAKGVIANIPDVTTIPSLTTVPYNPLTAASLGKGDVTVGNATIDQLNTSLYGPLNQILTAFGAGDRIKPLSKTTANPLLIQDESLTNLGPQITAAALASGNATLVALAPYLGATYGQARQAAPGDLVPLTTRSAIGAQVTLPPGIPAALGANGVAYPFADNYVLTVKEVTAINAAIASYNTTIQAAATANGYAFVDANAKMKELSSQSGIQYNGVKYTATFVTGGAFSLDGVHLTGRGYAVIANEFIKAINKTYKSSLTQVNPNDYSGVKFP</sequence>
<dbReference type="GO" id="GO:0004622">
    <property type="term" value="F:phosphatidylcholine lysophospholipase activity"/>
    <property type="evidence" value="ECO:0007669"/>
    <property type="project" value="TreeGrafter"/>
</dbReference>
<organism evidence="2 3">
    <name type="scientific">Elizabethkingia anophelis NUHP1</name>
    <dbReference type="NCBI Taxonomy" id="1338011"/>
    <lineage>
        <taxon>Bacteria</taxon>
        <taxon>Pseudomonadati</taxon>
        <taxon>Bacteroidota</taxon>
        <taxon>Flavobacteriia</taxon>
        <taxon>Flavobacteriales</taxon>
        <taxon>Weeksellaceae</taxon>
        <taxon>Elizabethkingia</taxon>
    </lineage>
</organism>
<dbReference type="EMBL" id="CP007547">
    <property type="protein sequence ID" value="AIL47728.1"/>
    <property type="molecule type" value="Genomic_DNA"/>
</dbReference>
<proteinExistence type="predicted"/>
<dbReference type="InterPro" id="IPR051532">
    <property type="entry name" value="Ester_Hydrolysis_Enzymes"/>
</dbReference>
<dbReference type="PANTHER" id="PTHR30383">
    <property type="entry name" value="THIOESTERASE 1/PROTEASE 1/LYSOPHOSPHOLIPASE L1"/>
    <property type="match status" value="1"/>
</dbReference>
<dbReference type="PANTHER" id="PTHR30383:SF5">
    <property type="entry name" value="SGNH HYDROLASE-TYPE ESTERASE DOMAIN-CONTAINING PROTEIN"/>
    <property type="match status" value="1"/>
</dbReference>
<dbReference type="SUPFAM" id="SSF52266">
    <property type="entry name" value="SGNH hydrolase"/>
    <property type="match status" value="2"/>
</dbReference>
<dbReference type="Proteomes" id="UP000028933">
    <property type="component" value="Chromosome"/>
</dbReference>
<dbReference type="HOGENOM" id="CLU_045521_0_0_10"/>
<name>A0A077EMN8_9FLAO</name>
<feature type="signal peptide" evidence="1">
    <location>
        <begin position="1"/>
        <end position="18"/>
    </location>
</feature>
<evidence type="ECO:0000256" key="1">
    <source>
        <dbReference type="SAM" id="SignalP"/>
    </source>
</evidence>
<dbReference type="KEGG" id="eao:BD94_3953"/>
<gene>
    <name evidence="2" type="ORF">BD94_3953</name>
</gene>
<evidence type="ECO:0000313" key="3">
    <source>
        <dbReference type="Proteomes" id="UP000028933"/>
    </source>
</evidence>
<protein>
    <recommendedName>
        <fullName evidence="4">G-D-S-L family lipolytic protein</fullName>
    </recommendedName>
</protein>
<dbReference type="PROSITE" id="PS51257">
    <property type="entry name" value="PROKAR_LIPOPROTEIN"/>
    <property type="match status" value="1"/>
</dbReference>
<dbReference type="InterPro" id="IPR036514">
    <property type="entry name" value="SGNH_hydro_sf"/>
</dbReference>
<evidence type="ECO:0008006" key="4">
    <source>
        <dbReference type="Google" id="ProtNLM"/>
    </source>
</evidence>
<reference evidence="2 3" key="1">
    <citation type="journal article" date="2013" name="Lancet">
        <title>First case of E anophelis outbreak in an intensive-care unit.</title>
        <authorList>
            <person name="Teo J."/>
            <person name="Tan S.Y."/>
            <person name="Tay M."/>
            <person name="Ding Y."/>
            <person name="Kjelleberg S."/>
            <person name="Givskov M."/>
            <person name="Lin R.T."/>
            <person name="Yang L."/>
        </authorList>
    </citation>
    <scope>NUCLEOTIDE SEQUENCE [LARGE SCALE GENOMIC DNA]</scope>
    <source>
        <strain evidence="2 3">NUHP1</strain>
    </source>
</reference>
<feature type="chain" id="PRO_5001718216" description="G-D-S-L family lipolytic protein" evidence="1">
    <location>
        <begin position="19"/>
        <end position="507"/>
    </location>
</feature>